<evidence type="ECO:0000313" key="1">
    <source>
        <dbReference type="EMBL" id="SLN64494.1"/>
    </source>
</evidence>
<reference evidence="1 2" key="1">
    <citation type="submission" date="2017-03" db="EMBL/GenBank/DDBJ databases">
        <authorList>
            <person name="Afonso C.L."/>
            <person name="Miller P.J."/>
            <person name="Scott M.A."/>
            <person name="Spackman E."/>
            <person name="Goraichik I."/>
            <person name="Dimitrov K.M."/>
            <person name="Suarez D.L."/>
            <person name="Swayne D.E."/>
        </authorList>
    </citation>
    <scope>NUCLEOTIDE SEQUENCE [LARGE SCALE GENOMIC DNA]</scope>
    <source>
        <strain evidence="1 2">CECT 8397</strain>
    </source>
</reference>
<accession>A0A1Y5THU1</accession>
<dbReference type="EMBL" id="FWFT01000011">
    <property type="protein sequence ID" value="SLN64494.1"/>
    <property type="molecule type" value="Genomic_DNA"/>
</dbReference>
<dbReference type="OrthoDB" id="839663at2"/>
<sequence length="100" mass="11485">MTSPLLTWDEDKNLSNQRKHGLSFEIAARVFIDPFHLSVQDRIEDGEQRWQTVGQIDGLAVVLVAHTFTEEGPLDEPVEVIRIISARPATRKERKRYEEG</sequence>
<dbReference type="AlphaFoldDB" id="A0A1Y5THU1"/>
<dbReference type="Pfam" id="PF04365">
    <property type="entry name" value="BrnT_toxin"/>
    <property type="match status" value="1"/>
</dbReference>
<evidence type="ECO:0000313" key="2">
    <source>
        <dbReference type="Proteomes" id="UP000193623"/>
    </source>
</evidence>
<gene>
    <name evidence="1" type="ORF">PSJ8397_03395</name>
</gene>
<name>A0A1Y5THU1_9RHOB</name>
<dbReference type="Proteomes" id="UP000193623">
    <property type="component" value="Unassembled WGS sequence"/>
</dbReference>
<dbReference type="Gene3D" id="3.10.450.530">
    <property type="entry name" value="Ribonuclease toxin, BrnT, of type II toxin-antitoxin system"/>
    <property type="match status" value="1"/>
</dbReference>
<dbReference type="RefSeq" id="WP_085865775.1">
    <property type="nucleotide sequence ID" value="NZ_FWFT01000011.1"/>
</dbReference>
<proteinExistence type="predicted"/>
<dbReference type="InterPro" id="IPR038573">
    <property type="entry name" value="BrnT_sf"/>
</dbReference>
<protein>
    <recommendedName>
        <fullName evidence="3">BrnT family toxin</fullName>
    </recommendedName>
</protein>
<dbReference type="InterPro" id="IPR007460">
    <property type="entry name" value="BrnT_toxin"/>
</dbReference>
<organism evidence="1 2">
    <name type="scientific">Pseudooctadecabacter jejudonensis</name>
    <dbReference type="NCBI Taxonomy" id="1391910"/>
    <lineage>
        <taxon>Bacteria</taxon>
        <taxon>Pseudomonadati</taxon>
        <taxon>Pseudomonadota</taxon>
        <taxon>Alphaproteobacteria</taxon>
        <taxon>Rhodobacterales</taxon>
        <taxon>Paracoccaceae</taxon>
        <taxon>Pseudooctadecabacter</taxon>
    </lineage>
</organism>
<keyword evidence="2" id="KW-1185">Reference proteome</keyword>
<evidence type="ECO:0008006" key="3">
    <source>
        <dbReference type="Google" id="ProtNLM"/>
    </source>
</evidence>